<gene>
    <name evidence="2" type="ORF">CQW23_14951</name>
</gene>
<proteinExistence type="predicted"/>
<reference evidence="2 3" key="1">
    <citation type="journal article" date="2017" name="Genome Biol.">
        <title>New reference genome sequences of hot pepper reveal the massive evolution of plant disease-resistance genes by retroduplication.</title>
        <authorList>
            <person name="Kim S."/>
            <person name="Park J."/>
            <person name="Yeom S.I."/>
            <person name="Kim Y.M."/>
            <person name="Seo E."/>
            <person name="Kim K.T."/>
            <person name="Kim M.S."/>
            <person name="Lee J.M."/>
            <person name="Cheong K."/>
            <person name="Shin H.S."/>
            <person name="Kim S.B."/>
            <person name="Han K."/>
            <person name="Lee J."/>
            <person name="Park M."/>
            <person name="Lee H.A."/>
            <person name="Lee H.Y."/>
            <person name="Lee Y."/>
            <person name="Oh S."/>
            <person name="Lee J.H."/>
            <person name="Choi E."/>
            <person name="Choi E."/>
            <person name="Lee S.E."/>
            <person name="Jeon J."/>
            <person name="Kim H."/>
            <person name="Choi G."/>
            <person name="Song H."/>
            <person name="Lee J."/>
            <person name="Lee S.C."/>
            <person name="Kwon J.K."/>
            <person name="Lee H.Y."/>
            <person name="Koo N."/>
            <person name="Hong Y."/>
            <person name="Kim R.W."/>
            <person name="Kang W.H."/>
            <person name="Huh J.H."/>
            <person name="Kang B.C."/>
            <person name="Yang T.J."/>
            <person name="Lee Y.H."/>
            <person name="Bennetzen J.L."/>
            <person name="Choi D."/>
        </authorList>
    </citation>
    <scope>NUCLEOTIDE SEQUENCE [LARGE SCALE GENOMIC DNA]</scope>
    <source>
        <strain evidence="3">cv. PBC81</strain>
    </source>
</reference>
<dbReference type="STRING" id="33114.A0A2G2WKL5"/>
<comment type="caution">
    <text evidence="2">The sequence shown here is derived from an EMBL/GenBank/DDBJ whole genome shotgun (WGS) entry which is preliminary data.</text>
</comment>
<protein>
    <submittedName>
        <fullName evidence="2">Uncharacterized protein</fullName>
    </submittedName>
</protein>
<accession>A0A2G2WKL5</accession>
<dbReference type="AlphaFoldDB" id="A0A2G2WKL5"/>
<feature type="compositionally biased region" description="Basic and acidic residues" evidence="1">
    <location>
        <begin position="91"/>
        <end position="101"/>
    </location>
</feature>
<evidence type="ECO:0000256" key="1">
    <source>
        <dbReference type="SAM" id="MobiDB-lite"/>
    </source>
</evidence>
<evidence type="ECO:0000313" key="2">
    <source>
        <dbReference type="EMBL" id="PHT45793.1"/>
    </source>
</evidence>
<evidence type="ECO:0000313" key="3">
    <source>
        <dbReference type="Proteomes" id="UP000224567"/>
    </source>
</evidence>
<feature type="compositionally biased region" description="Basic residues" evidence="1">
    <location>
        <begin position="72"/>
        <end position="90"/>
    </location>
</feature>
<feature type="region of interest" description="Disordered" evidence="1">
    <location>
        <begin position="71"/>
        <end position="101"/>
    </location>
</feature>
<dbReference type="EMBL" id="MLFT02000006">
    <property type="protein sequence ID" value="PHT45793.1"/>
    <property type="molecule type" value="Genomic_DNA"/>
</dbReference>
<keyword evidence="3" id="KW-1185">Reference proteome</keyword>
<name>A0A2G2WKL5_CAPBA</name>
<organism evidence="2 3">
    <name type="scientific">Capsicum baccatum</name>
    <name type="common">Peruvian pepper</name>
    <dbReference type="NCBI Taxonomy" id="33114"/>
    <lineage>
        <taxon>Eukaryota</taxon>
        <taxon>Viridiplantae</taxon>
        <taxon>Streptophyta</taxon>
        <taxon>Embryophyta</taxon>
        <taxon>Tracheophyta</taxon>
        <taxon>Spermatophyta</taxon>
        <taxon>Magnoliopsida</taxon>
        <taxon>eudicotyledons</taxon>
        <taxon>Gunneridae</taxon>
        <taxon>Pentapetalae</taxon>
        <taxon>asterids</taxon>
        <taxon>lamiids</taxon>
        <taxon>Solanales</taxon>
        <taxon>Solanaceae</taxon>
        <taxon>Solanoideae</taxon>
        <taxon>Capsiceae</taxon>
        <taxon>Capsicum</taxon>
    </lineage>
</organism>
<sequence length="138" mass="16413">MVTIEILDLKREGKVTHIIKPRNVGLKKQPEVVLAVLEDSKAKPQLEKAVELKRVREELKSRQNQELMKAMKMQKKTERGKRKRELKRMRQKNDYENRLKMEKADAEEKKVCELEREMEWIESVDDDEEEGRKGVDNP</sequence>
<reference evidence="3" key="2">
    <citation type="journal article" date="2017" name="J. Anim. Genet.">
        <title>Multiple reference genome sequences of hot pepper reveal the massive evolution of plant disease resistance genes by retroduplication.</title>
        <authorList>
            <person name="Kim S."/>
            <person name="Park J."/>
            <person name="Yeom S.-I."/>
            <person name="Kim Y.-M."/>
            <person name="Seo E."/>
            <person name="Kim K.-T."/>
            <person name="Kim M.-S."/>
            <person name="Lee J.M."/>
            <person name="Cheong K."/>
            <person name="Shin H.-S."/>
            <person name="Kim S.-B."/>
            <person name="Han K."/>
            <person name="Lee J."/>
            <person name="Park M."/>
            <person name="Lee H.-A."/>
            <person name="Lee H.-Y."/>
            <person name="Lee Y."/>
            <person name="Oh S."/>
            <person name="Lee J.H."/>
            <person name="Choi E."/>
            <person name="Choi E."/>
            <person name="Lee S.E."/>
            <person name="Jeon J."/>
            <person name="Kim H."/>
            <person name="Choi G."/>
            <person name="Song H."/>
            <person name="Lee J."/>
            <person name="Lee S.-C."/>
            <person name="Kwon J.-K."/>
            <person name="Lee H.-Y."/>
            <person name="Koo N."/>
            <person name="Hong Y."/>
            <person name="Kim R.W."/>
            <person name="Kang W.-H."/>
            <person name="Huh J.H."/>
            <person name="Kang B.-C."/>
            <person name="Yang T.-J."/>
            <person name="Lee Y.-H."/>
            <person name="Bennetzen J.L."/>
            <person name="Choi D."/>
        </authorList>
    </citation>
    <scope>NUCLEOTIDE SEQUENCE [LARGE SCALE GENOMIC DNA]</scope>
    <source>
        <strain evidence="3">cv. PBC81</strain>
    </source>
</reference>
<dbReference type="Proteomes" id="UP000224567">
    <property type="component" value="Unassembled WGS sequence"/>
</dbReference>